<protein>
    <recommendedName>
        <fullName evidence="3">NADH-ubiquinone oxidoreductase chain 4L</fullName>
    </recommendedName>
    <alternativeName>
        <fullName evidence="9">NADH dehydrogenase subunit 4L</fullName>
    </alternativeName>
</protein>
<name>A0A224A9M0_9EUPU</name>
<proteinExistence type="inferred from homology"/>
<comment type="similarity">
    <text evidence="2">Belongs to the complex I subunit 4L family.</text>
</comment>
<gene>
    <name evidence="11" type="primary">ND4L</name>
</gene>
<dbReference type="GO" id="GO:0016020">
    <property type="term" value="C:membrane"/>
    <property type="evidence" value="ECO:0007669"/>
    <property type="project" value="UniProtKB-SubCell"/>
</dbReference>
<evidence type="ECO:0000256" key="3">
    <source>
        <dbReference type="ARBA" id="ARBA00016612"/>
    </source>
</evidence>
<dbReference type="Pfam" id="PF00420">
    <property type="entry name" value="Oxidored_q2"/>
    <property type="match status" value="1"/>
</dbReference>
<keyword evidence="5" id="KW-1278">Translocase</keyword>
<keyword evidence="8 10" id="KW-0472">Membrane</keyword>
<keyword evidence="11" id="KW-0496">Mitochondrion</keyword>
<evidence type="ECO:0000256" key="6">
    <source>
        <dbReference type="ARBA" id="ARBA00022989"/>
    </source>
</evidence>
<evidence type="ECO:0000313" key="11">
    <source>
        <dbReference type="EMBL" id="BBA10172.1"/>
    </source>
</evidence>
<comment type="subcellular location">
    <subcellularLocation>
        <location evidence="1">Membrane</location>
        <topology evidence="1">Multi-pass membrane protein</topology>
    </subcellularLocation>
</comment>
<accession>A0A224A9M0</accession>
<evidence type="ECO:0000256" key="10">
    <source>
        <dbReference type="SAM" id="Phobius"/>
    </source>
</evidence>
<keyword evidence="6 10" id="KW-1133">Transmembrane helix</keyword>
<sequence>MMYLMMFYLFLLLVFQLYLFSTSSHFLASLLVLESMVLSLLLFSLAFSYPIIEGLSIYVFILTLSVCEAALGLTILISLVKLKSNDMISNYIN</sequence>
<evidence type="ECO:0000256" key="7">
    <source>
        <dbReference type="ARBA" id="ARBA00023027"/>
    </source>
</evidence>
<dbReference type="Gene3D" id="1.10.287.3510">
    <property type="match status" value="1"/>
</dbReference>
<reference evidence="11" key="1">
    <citation type="journal article" date="2017" name="Zool. J. Linn. Soc.">
        <title>Molecular phylogeny, frequent parallel evolution and new system of Japanese clausiliid land snails (Gastropoda: Stylommatophora).</title>
        <authorList>
            <person name="Motochin R."/>
            <person name="Wang M."/>
            <person name="Ueshima R."/>
        </authorList>
    </citation>
    <scope>NUCLEOTIDE SEQUENCE</scope>
    <source>
        <strain evidence="11">AG123-1</strain>
        <tissue evidence="11">Muscle</tissue>
    </source>
</reference>
<organism evidence="11">
    <name type="scientific">Zaptyx purissima</name>
    <dbReference type="NCBI Taxonomy" id="1885713"/>
    <lineage>
        <taxon>Eukaryota</taxon>
        <taxon>Metazoa</taxon>
        <taxon>Spiralia</taxon>
        <taxon>Lophotrochozoa</taxon>
        <taxon>Mollusca</taxon>
        <taxon>Gastropoda</taxon>
        <taxon>Heterobranchia</taxon>
        <taxon>Euthyneura</taxon>
        <taxon>Panpulmonata</taxon>
        <taxon>Eupulmonata</taxon>
        <taxon>Stylommatophora</taxon>
        <taxon>Helicina</taxon>
        <taxon>Clausilioidea</taxon>
        <taxon>Clausiliidae</taxon>
        <taxon>Phaedusinae</taxon>
        <taxon>Zaptyx</taxon>
    </lineage>
</organism>
<feature type="transmembrane region" description="Helical" evidence="10">
    <location>
        <begin position="57"/>
        <end position="80"/>
    </location>
</feature>
<evidence type="ECO:0000256" key="9">
    <source>
        <dbReference type="ARBA" id="ARBA00031586"/>
    </source>
</evidence>
<geneLocation type="mitochondrion" evidence="11"/>
<dbReference type="InterPro" id="IPR039428">
    <property type="entry name" value="NUOK/Mnh_C1-like"/>
</dbReference>
<evidence type="ECO:0000256" key="1">
    <source>
        <dbReference type="ARBA" id="ARBA00004141"/>
    </source>
</evidence>
<evidence type="ECO:0000256" key="4">
    <source>
        <dbReference type="ARBA" id="ARBA00022692"/>
    </source>
</evidence>
<keyword evidence="4 10" id="KW-0812">Transmembrane</keyword>
<evidence type="ECO:0000256" key="2">
    <source>
        <dbReference type="ARBA" id="ARBA00010519"/>
    </source>
</evidence>
<dbReference type="AlphaFoldDB" id="A0A224A9M0"/>
<evidence type="ECO:0000256" key="8">
    <source>
        <dbReference type="ARBA" id="ARBA00023136"/>
    </source>
</evidence>
<keyword evidence="7" id="KW-0520">NAD</keyword>
<evidence type="ECO:0000256" key="5">
    <source>
        <dbReference type="ARBA" id="ARBA00022967"/>
    </source>
</evidence>
<dbReference type="EMBL" id="LC171932">
    <property type="protein sequence ID" value="BBA10172.1"/>
    <property type="molecule type" value="Genomic_DNA"/>
</dbReference>